<evidence type="ECO:0000313" key="5">
    <source>
        <dbReference type="Proteomes" id="UP000564385"/>
    </source>
</evidence>
<protein>
    <submittedName>
        <fullName evidence="4">p-hydroxybenzoate 3-monooxygenase</fullName>
        <ecNumber evidence="4">1.14.13.2</ecNumber>
    </submittedName>
</protein>
<organism evidence="4 5">
    <name type="scientific">Tunturiibacter lichenicola</name>
    <dbReference type="NCBI Taxonomy" id="2051959"/>
    <lineage>
        <taxon>Bacteria</taxon>
        <taxon>Pseudomonadati</taxon>
        <taxon>Acidobacteriota</taxon>
        <taxon>Terriglobia</taxon>
        <taxon>Terriglobales</taxon>
        <taxon>Acidobacteriaceae</taxon>
        <taxon>Tunturiibacter</taxon>
    </lineage>
</organism>
<dbReference type="Gene3D" id="3.30.9.10">
    <property type="entry name" value="D-Amino Acid Oxidase, subunit A, domain 2"/>
    <property type="match status" value="1"/>
</dbReference>
<dbReference type="SUPFAM" id="SSF54373">
    <property type="entry name" value="FAD-linked reductases, C-terminal domain"/>
    <property type="match status" value="1"/>
</dbReference>
<name>A0A852VFD7_9BACT</name>
<sequence>MEPGSVPISSEEKMMRTQVGIVGAGPAGLMLAHLLHLQGIESVIIEARSRQYIEERVRAGVLEQGTVDILNRTGIGERMRKEGLLHHGIEIGFQEKRHRIDMTDLTGKAVVVYGQHEVVKDLVNARLGSGGKIVFNVEQVSIHRLNDEHPVIHFSENGTLEQLHCDYIAGCDGFHGICRQSIPEGALTVYDRIYPFAWLGILADAPPSQEELVYANHERGFALYSMRSPKVTRLYLQCDPAEDIANWSDDRIWSELLTRLIGVDGWQPNQGPILQKSVTPMRSFVVEPMQYGRLFLAGDSAHIVPPTGAKGMNLAIADVRVLAHGLAAYYKSGNSETLAAYSETCLRRVWKVQRFSWWMTSILHRFPDANSFDQRRQTAELDYVTSSEAGARSLAENYVGLPLNLANELAG</sequence>
<dbReference type="SUPFAM" id="SSF51905">
    <property type="entry name" value="FAD/NAD(P)-binding domain"/>
    <property type="match status" value="1"/>
</dbReference>
<dbReference type="InterPro" id="IPR012733">
    <property type="entry name" value="HB_mOase"/>
</dbReference>
<dbReference type="GO" id="GO:0018659">
    <property type="term" value="F:4-hydroxybenzoate 3-monooxygenase activity"/>
    <property type="evidence" value="ECO:0007669"/>
    <property type="project" value="UniProtKB-EC"/>
</dbReference>
<dbReference type="Pfam" id="PF01494">
    <property type="entry name" value="FAD_binding_3"/>
    <property type="match status" value="1"/>
</dbReference>
<accession>A0A852VFD7</accession>
<dbReference type="EMBL" id="JACCCU010000002">
    <property type="protein sequence ID" value="NYF91558.1"/>
    <property type="molecule type" value="Genomic_DNA"/>
</dbReference>
<dbReference type="InterPro" id="IPR036188">
    <property type="entry name" value="FAD/NAD-bd_sf"/>
</dbReference>
<dbReference type="PANTHER" id="PTHR43004">
    <property type="entry name" value="TRK SYSTEM POTASSIUM UPTAKE PROTEIN"/>
    <property type="match status" value="1"/>
</dbReference>
<comment type="caution">
    <text evidence="4">The sequence shown here is derived from an EMBL/GenBank/DDBJ whole genome shotgun (WGS) entry which is preliminary data.</text>
</comment>
<evidence type="ECO:0000259" key="3">
    <source>
        <dbReference type="Pfam" id="PF01494"/>
    </source>
</evidence>
<dbReference type="EC" id="1.14.13.2" evidence="4"/>
<dbReference type="NCBIfam" id="TIGR02360">
    <property type="entry name" value="pbenz_hydroxyl"/>
    <property type="match status" value="1"/>
</dbReference>
<dbReference type="Proteomes" id="UP000564385">
    <property type="component" value="Unassembled WGS sequence"/>
</dbReference>
<evidence type="ECO:0000256" key="2">
    <source>
        <dbReference type="ARBA" id="ARBA00022827"/>
    </source>
</evidence>
<dbReference type="NCBIfam" id="NF006091">
    <property type="entry name" value="PRK08243.1"/>
    <property type="match status" value="1"/>
</dbReference>
<dbReference type="GO" id="GO:0043639">
    <property type="term" value="P:benzoate catabolic process"/>
    <property type="evidence" value="ECO:0007669"/>
    <property type="project" value="InterPro"/>
</dbReference>
<dbReference type="Gene3D" id="3.50.50.60">
    <property type="entry name" value="FAD/NAD(P)-binding domain"/>
    <property type="match status" value="1"/>
</dbReference>
<keyword evidence="1" id="KW-0285">Flavoprotein</keyword>
<evidence type="ECO:0000313" key="4">
    <source>
        <dbReference type="EMBL" id="NYF91558.1"/>
    </source>
</evidence>
<feature type="domain" description="FAD-binding" evidence="3">
    <location>
        <begin position="16"/>
        <end position="356"/>
    </location>
</feature>
<dbReference type="InterPro" id="IPR050641">
    <property type="entry name" value="RIFMO-like"/>
</dbReference>
<keyword evidence="4" id="KW-0560">Oxidoreductase</keyword>
<dbReference type="GO" id="GO:0071949">
    <property type="term" value="F:FAD binding"/>
    <property type="evidence" value="ECO:0007669"/>
    <property type="project" value="InterPro"/>
</dbReference>
<reference evidence="4 5" key="1">
    <citation type="submission" date="2020-07" db="EMBL/GenBank/DDBJ databases">
        <title>Genomic Encyclopedia of Type Strains, Phase IV (KMG-V): Genome sequencing to study the core and pangenomes of soil and plant-associated prokaryotes.</title>
        <authorList>
            <person name="Whitman W."/>
        </authorList>
    </citation>
    <scope>NUCLEOTIDE SEQUENCE [LARGE SCALE GENOMIC DNA]</scope>
    <source>
        <strain evidence="4 5">M8UP22</strain>
    </source>
</reference>
<dbReference type="PANTHER" id="PTHR43004:SF3">
    <property type="entry name" value="P-HYDROXYBENZOATE HYDROXYLASE"/>
    <property type="match status" value="1"/>
</dbReference>
<dbReference type="AlphaFoldDB" id="A0A852VFD7"/>
<evidence type="ECO:0000256" key="1">
    <source>
        <dbReference type="ARBA" id="ARBA00022630"/>
    </source>
</evidence>
<keyword evidence="2" id="KW-0274">FAD</keyword>
<dbReference type="PRINTS" id="PR00420">
    <property type="entry name" value="RNGMNOXGNASE"/>
</dbReference>
<gene>
    <name evidence="4" type="ORF">HDF08_003660</name>
</gene>
<proteinExistence type="predicted"/>
<dbReference type="InterPro" id="IPR002938">
    <property type="entry name" value="FAD-bd"/>
</dbReference>